<organism evidence="1 2">
    <name type="scientific">Edaphobacter dinghuensis</name>
    <dbReference type="NCBI Taxonomy" id="1560005"/>
    <lineage>
        <taxon>Bacteria</taxon>
        <taxon>Pseudomonadati</taxon>
        <taxon>Acidobacteriota</taxon>
        <taxon>Terriglobia</taxon>
        <taxon>Terriglobales</taxon>
        <taxon>Acidobacteriaceae</taxon>
        <taxon>Edaphobacter</taxon>
    </lineage>
</organism>
<dbReference type="AlphaFoldDB" id="A0A917M653"/>
<keyword evidence="2" id="KW-1185">Reference proteome</keyword>
<accession>A0A917M653</accession>
<evidence type="ECO:0000313" key="1">
    <source>
        <dbReference type="EMBL" id="GGG81469.1"/>
    </source>
</evidence>
<dbReference type="EMBL" id="BMGT01000003">
    <property type="protein sequence ID" value="GGG81469.1"/>
    <property type="molecule type" value="Genomic_DNA"/>
</dbReference>
<protein>
    <submittedName>
        <fullName evidence="1">Uncharacterized protein</fullName>
    </submittedName>
</protein>
<name>A0A917M653_9BACT</name>
<evidence type="ECO:0000313" key="2">
    <source>
        <dbReference type="Proteomes" id="UP000647241"/>
    </source>
</evidence>
<reference evidence="1" key="2">
    <citation type="submission" date="2020-09" db="EMBL/GenBank/DDBJ databases">
        <authorList>
            <person name="Sun Q."/>
            <person name="Zhou Y."/>
        </authorList>
    </citation>
    <scope>NUCLEOTIDE SEQUENCE</scope>
    <source>
        <strain evidence="1">CGMCC 1.12997</strain>
    </source>
</reference>
<dbReference type="Proteomes" id="UP000647241">
    <property type="component" value="Unassembled WGS sequence"/>
</dbReference>
<sequence>MKEITGNFQMTMGLARLTYFCQKVYCLDSQTVYLGVEMKGYKLSDQVRSVAKDKYVTPALRAGQTSFTIRVRNVLDDLAPLGFPSNNTPQVCNALRSEKFLKENGLEITSVDGPPSKLSTTVVVHYRKTEQGVATQEASSGATNVAEDAATRALRLTEKLKGLLREELKEYGGAEAFIRWIRSDDEEAA</sequence>
<reference evidence="1" key="1">
    <citation type="journal article" date="2014" name="Int. J. Syst. Evol. Microbiol.">
        <title>Complete genome sequence of Corynebacterium casei LMG S-19264T (=DSM 44701T), isolated from a smear-ripened cheese.</title>
        <authorList>
            <consortium name="US DOE Joint Genome Institute (JGI-PGF)"/>
            <person name="Walter F."/>
            <person name="Albersmeier A."/>
            <person name="Kalinowski J."/>
            <person name="Ruckert C."/>
        </authorList>
    </citation>
    <scope>NUCLEOTIDE SEQUENCE</scope>
    <source>
        <strain evidence="1">CGMCC 1.12997</strain>
    </source>
</reference>
<dbReference type="RefSeq" id="WP_188554649.1">
    <property type="nucleotide sequence ID" value="NZ_BMGT01000003.1"/>
</dbReference>
<proteinExistence type="predicted"/>
<gene>
    <name evidence="1" type="ORF">GCM10011585_26190</name>
</gene>
<comment type="caution">
    <text evidence="1">The sequence shown here is derived from an EMBL/GenBank/DDBJ whole genome shotgun (WGS) entry which is preliminary data.</text>
</comment>